<dbReference type="PANTHER" id="PTHR42852">
    <property type="entry name" value="THIOL:DISULFIDE INTERCHANGE PROTEIN DSBE"/>
    <property type="match status" value="1"/>
</dbReference>
<dbReference type="PANTHER" id="PTHR42852:SF17">
    <property type="entry name" value="THIOREDOXIN-LIKE PROTEIN HI_1115"/>
    <property type="match status" value="1"/>
</dbReference>
<proteinExistence type="predicted"/>
<gene>
    <name evidence="3" type="ORF">LBW59_03435</name>
</gene>
<evidence type="ECO:0000256" key="1">
    <source>
        <dbReference type="ARBA" id="ARBA00023284"/>
    </source>
</evidence>
<dbReference type="InterPro" id="IPR036249">
    <property type="entry name" value="Thioredoxin-like_sf"/>
</dbReference>
<dbReference type="SUPFAM" id="SSF52833">
    <property type="entry name" value="Thioredoxin-like"/>
    <property type="match status" value="1"/>
</dbReference>
<dbReference type="InterPro" id="IPR000866">
    <property type="entry name" value="AhpC/TSA"/>
</dbReference>
<dbReference type="PROSITE" id="PS00194">
    <property type="entry name" value="THIOREDOXIN_1"/>
    <property type="match status" value="1"/>
</dbReference>
<organism evidence="3 4">
    <name type="scientific">Ralstonia solanacearum</name>
    <name type="common">Pseudomonas solanacearum</name>
    <dbReference type="NCBI Taxonomy" id="305"/>
    <lineage>
        <taxon>Bacteria</taxon>
        <taxon>Pseudomonadati</taxon>
        <taxon>Pseudomonadota</taxon>
        <taxon>Betaproteobacteria</taxon>
        <taxon>Burkholderiales</taxon>
        <taxon>Burkholderiaceae</taxon>
        <taxon>Ralstonia</taxon>
        <taxon>Ralstonia solanacearum species complex</taxon>
    </lineage>
</organism>
<protein>
    <submittedName>
        <fullName evidence="3">TlpA family protein disulfide reductase</fullName>
    </submittedName>
</protein>
<evidence type="ECO:0000259" key="2">
    <source>
        <dbReference type="PROSITE" id="PS51352"/>
    </source>
</evidence>
<dbReference type="PROSITE" id="PS51318">
    <property type="entry name" value="TAT"/>
    <property type="match status" value="1"/>
</dbReference>
<dbReference type="GO" id="GO:0016209">
    <property type="term" value="F:antioxidant activity"/>
    <property type="evidence" value="ECO:0007669"/>
    <property type="project" value="InterPro"/>
</dbReference>
<dbReference type="InterPro" id="IPR013766">
    <property type="entry name" value="Thioredoxin_domain"/>
</dbReference>
<comment type="caution">
    <text evidence="3">The sequence shown here is derived from an EMBL/GenBank/DDBJ whole genome shotgun (WGS) entry which is preliminary data.</text>
</comment>
<dbReference type="CDD" id="cd02966">
    <property type="entry name" value="TlpA_like_family"/>
    <property type="match status" value="1"/>
</dbReference>
<dbReference type="InterPro" id="IPR050553">
    <property type="entry name" value="Thioredoxin_ResA/DsbE_sf"/>
</dbReference>
<dbReference type="PROSITE" id="PS51352">
    <property type="entry name" value="THIOREDOXIN_2"/>
    <property type="match status" value="1"/>
</dbReference>
<reference evidence="3" key="1">
    <citation type="submission" date="2021-09" db="EMBL/GenBank/DDBJ databases">
        <title>Genomic analysis of Ralstonia spp.</title>
        <authorList>
            <person name="Aburjaile F."/>
            <person name="Ariute J.C."/>
            <person name="Pais A.K.L."/>
            <person name="Albuquerque G.M.R."/>
            <person name="Silva A.M.F."/>
            <person name="Brenig B."/>
            <person name="Azevedo V."/>
            <person name="Matiuzzi M."/>
            <person name="Ramos R."/>
            <person name="Goes-Neto A."/>
            <person name="Soares S."/>
            <person name="Iseppon A.M.B."/>
            <person name="Souza E."/>
            <person name="Gama M."/>
        </authorList>
    </citation>
    <scope>NUCLEOTIDE SEQUENCE</scope>
    <source>
        <strain evidence="3">CCRMRs91</strain>
    </source>
</reference>
<name>A0AAW5ZJK8_RALSL</name>
<evidence type="ECO:0000313" key="3">
    <source>
        <dbReference type="EMBL" id="MDB0569825.1"/>
    </source>
</evidence>
<dbReference type="EMBL" id="JAIVFG010000004">
    <property type="protein sequence ID" value="MDB0569825.1"/>
    <property type="molecule type" value="Genomic_DNA"/>
</dbReference>
<dbReference type="InterPro" id="IPR006311">
    <property type="entry name" value="TAT_signal"/>
</dbReference>
<dbReference type="AlphaFoldDB" id="A0AAW5ZJK8"/>
<dbReference type="InterPro" id="IPR017937">
    <property type="entry name" value="Thioredoxin_CS"/>
</dbReference>
<dbReference type="Proteomes" id="UP001144050">
    <property type="component" value="Unassembled WGS sequence"/>
</dbReference>
<accession>A0AAW5ZJK8</accession>
<sequence>MRSEVDTDTAQACRSRRTWLRGAGALAVGAGLGLPVAHAAASLEVGHPAPPLVLRTLDGHSIATDDLRGQVVVLTFWATWCEPCRKELPLLSAYAARHADKGLRVLGFSLDEPDALPAVREVAAGLSFPVGLLGSAYAGGYGRIWRLPVNFTIDRNGMLADNGWDTREPAWTTERLERVVTPLLR</sequence>
<feature type="domain" description="Thioredoxin" evidence="2">
    <location>
        <begin position="43"/>
        <end position="185"/>
    </location>
</feature>
<dbReference type="RefSeq" id="WP_013208365.1">
    <property type="nucleotide sequence ID" value="NZ_CDLW01000001.1"/>
</dbReference>
<keyword evidence="1" id="KW-0676">Redox-active center</keyword>
<dbReference type="Pfam" id="PF00578">
    <property type="entry name" value="AhpC-TSA"/>
    <property type="match status" value="1"/>
</dbReference>
<evidence type="ECO:0000313" key="4">
    <source>
        <dbReference type="Proteomes" id="UP001144050"/>
    </source>
</evidence>
<dbReference type="Gene3D" id="3.40.30.10">
    <property type="entry name" value="Glutaredoxin"/>
    <property type="match status" value="1"/>
</dbReference>
<dbReference type="GO" id="GO:0015036">
    <property type="term" value="F:disulfide oxidoreductase activity"/>
    <property type="evidence" value="ECO:0007669"/>
    <property type="project" value="UniProtKB-ARBA"/>
</dbReference>